<comment type="caution">
    <text evidence="2">The sequence shown here is derived from an EMBL/GenBank/DDBJ whole genome shotgun (WGS) entry which is preliminary data.</text>
</comment>
<dbReference type="CDD" id="cd00531">
    <property type="entry name" value="NTF2_like"/>
    <property type="match status" value="1"/>
</dbReference>
<proteinExistence type="predicted"/>
<dbReference type="InterPro" id="IPR032710">
    <property type="entry name" value="NTF2-like_dom_sf"/>
</dbReference>
<accession>A0ABQ3VDD1</accession>
<dbReference type="Pfam" id="PF13577">
    <property type="entry name" value="SnoaL_4"/>
    <property type="match status" value="1"/>
</dbReference>
<feature type="domain" description="SnoaL-like" evidence="1">
    <location>
        <begin position="27"/>
        <end position="127"/>
    </location>
</feature>
<dbReference type="InterPro" id="IPR037401">
    <property type="entry name" value="SnoaL-like"/>
</dbReference>
<organism evidence="2 3">
    <name type="scientific">Dictyobacter formicarum</name>
    <dbReference type="NCBI Taxonomy" id="2778368"/>
    <lineage>
        <taxon>Bacteria</taxon>
        <taxon>Bacillati</taxon>
        <taxon>Chloroflexota</taxon>
        <taxon>Ktedonobacteria</taxon>
        <taxon>Ktedonobacterales</taxon>
        <taxon>Dictyobacteraceae</taxon>
        <taxon>Dictyobacter</taxon>
    </lineage>
</organism>
<protein>
    <recommendedName>
        <fullName evidence="1">SnoaL-like domain-containing protein</fullName>
    </recommendedName>
</protein>
<name>A0ABQ3VDD1_9CHLR</name>
<keyword evidence="3" id="KW-1185">Reference proteome</keyword>
<dbReference type="SUPFAM" id="SSF54427">
    <property type="entry name" value="NTF2-like"/>
    <property type="match status" value="1"/>
</dbReference>
<dbReference type="Gene3D" id="3.10.450.50">
    <property type="match status" value="1"/>
</dbReference>
<dbReference type="EMBL" id="BNJJ01000004">
    <property type="protein sequence ID" value="GHO83764.1"/>
    <property type="molecule type" value="Genomic_DNA"/>
</dbReference>
<dbReference type="RefSeq" id="WP_201361419.1">
    <property type="nucleotide sequence ID" value="NZ_BNJJ01000004.1"/>
</dbReference>
<gene>
    <name evidence="2" type="ORF">KSZ_17700</name>
</gene>
<dbReference type="Proteomes" id="UP000635565">
    <property type="component" value="Unassembled WGS sequence"/>
</dbReference>
<evidence type="ECO:0000313" key="2">
    <source>
        <dbReference type="EMBL" id="GHO83764.1"/>
    </source>
</evidence>
<evidence type="ECO:0000259" key="1">
    <source>
        <dbReference type="Pfam" id="PF13577"/>
    </source>
</evidence>
<sequence length="158" mass="18036">MSDFQAIADRFEIEALRGEFTDAGMMRNYDRLAALFTEDGVVRIPHINAEAVSREEIRARVERLQGLWDYFVQTTHPGTIQLEGDTAVGRAYISELGRLRDGRSQLNYSVYHDRYRRTPDGWKFAERVYEVRYLDTTPLAGSAPHAAGAPAKEPTEKR</sequence>
<reference evidence="2 3" key="1">
    <citation type="journal article" date="2021" name="Int. J. Syst. Evol. Microbiol.">
        <title>Reticulibacter mediterranei gen. nov., sp. nov., within the new family Reticulibacteraceae fam. nov., and Ktedonospora formicarum gen. nov., sp. nov., Ktedonobacter robiniae sp. nov., Dictyobacter formicarum sp. nov. and Dictyobacter arantiisoli sp. nov., belonging to the class Ktedonobacteria.</title>
        <authorList>
            <person name="Yabe S."/>
            <person name="Zheng Y."/>
            <person name="Wang C.M."/>
            <person name="Sakai Y."/>
            <person name="Abe K."/>
            <person name="Yokota A."/>
            <person name="Donadio S."/>
            <person name="Cavaletti L."/>
            <person name="Monciardini P."/>
        </authorList>
    </citation>
    <scope>NUCLEOTIDE SEQUENCE [LARGE SCALE GENOMIC DNA]</scope>
    <source>
        <strain evidence="2 3">SOSP1-9</strain>
    </source>
</reference>
<evidence type="ECO:0000313" key="3">
    <source>
        <dbReference type="Proteomes" id="UP000635565"/>
    </source>
</evidence>